<dbReference type="CDD" id="cd07185">
    <property type="entry name" value="OmpA_C-like"/>
    <property type="match status" value="1"/>
</dbReference>
<dbReference type="InterPro" id="IPR006664">
    <property type="entry name" value="OMP_bac"/>
</dbReference>
<dbReference type="EMBL" id="CACVAV010000332">
    <property type="protein sequence ID" value="CAA6821763.1"/>
    <property type="molecule type" value="Genomic_DNA"/>
</dbReference>
<keyword evidence="2 4" id="KW-0472">Membrane</keyword>
<dbReference type="InterPro" id="IPR036737">
    <property type="entry name" value="OmpA-like_sf"/>
</dbReference>
<dbReference type="InterPro" id="IPR007055">
    <property type="entry name" value="BON_dom"/>
</dbReference>
<accession>A0A6S6TZA5</accession>
<dbReference type="SUPFAM" id="SSF103088">
    <property type="entry name" value="OmpA-like"/>
    <property type="match status" value="1"/>
</dbReference>
<reference evidence="7" key="1">
    <citation type="submission" date="2020-01" db="EMBL/GenBank/DDBJ databases">
        <authorList>
            <person name="Meier V. D."/>
            <person name="Meier V D."/>
        </authorList>
    </citation>
    <scope>NUCLEOTIDE SEQUENCE</scope>
    <source>
        <strain evidence="7">HLG_WM_MAG_08</strain>
    </source>
</reference>
<dbReference type="AlphaFoldDB" id="A0A6S6TZA5"/>
<evidence type="ECO:0000313" key="7">
    <source>
        <dbReference type="EMBL" id="CAA6821763.1"/>
    </source>
</evidence>
<gene>
    <name evidence="7" type="ORF">HELGO_WM55041</name>
</gene>
<keyword evidence="3" id="KW-0998">Cell outer membrane</keyword>
<sequence>MAVAGNNIQYPPVQLVVLALIIAVALGMITVELKKDDIAIDLTQEVNKALVFSGLPLVSVSFEGRDGTVSGILTDEAQPPQILEVVSGVDGVRHVNNQLEINADSSVVAEDSLLSEAEDAEFEDGLYIPSRTHPLEKYSLSKVEFGYSQLTLAEEGLPVLDRLAQILKQNAQIQLEVSVHTDNQGTAIGQIASSQSKAENVRQYLIEKGVKPAQLFAKGYGASRPIARNDTAEGQAKNRRVEIRVLKDQ</sequence>
<feature type="transmembrane region" description="Helical" evidence="5">
    <location>
        <begin position="12"/>
        <end position="31"/>
    </location>
</feature>
<organism evidence="7">
    <name type="scientific">uncultured Thiotrichaceae bacterium</name>
    <dbReference type="NCBI Taxonomy" id="298394"/>
    <lineage>
        <taxon>Bacteria</taxon>
        <taxon>Pseudomonadati</taxon>
        <taxon>Pseudomonadota</taxon>
        <taxon>Gammaproteobacteria</taxon>
        <taxon>Thiotrichales</taxon>
        <taxon>Thiotrichaceae</taxon>
        <taxon>environmental samples</taxon>
    </lineage>
</organism>
<feature type="domain" description="OmpA-like" evidence="6">
    <location>
        <begin position="132"/>
        <end position="249"/>
    </location>
</feature>
<evidence type="ECO:0000256" key="4">
    <source>
        <dbReference type="PROSITE-ProRule" id="PRU00473"/>
    </source>
</evidence>
<dbReference type="PROSITE" id="PS51123">
    <property type="entry name" value="OMPA_2"/>
    <property type="match status" value="1"/>
</dbReference>
<dbReference type="InterPro" id="IPR050330">
    <property type="entry name" value="Bact_OuterMem_StrucFunc"/>
</dbReference>
<keyword evidence="5" id="KW-1133">Transmembrane helix</keyword>
<dbReference type="PANTHER" id="PTHR30329">
    <property type="entry name" value="STATOR ELEMENT OF FLAGELLAR MOTOR COMPLEX"/>
    <property type="match status" value="1"/>
</dbReference>
<dbReference type="InterPro" id="IPR006665">
    <property type="entry name" value="OmpA-like"/>
</dbReference>
<dbReference type="Gene3D" id="3.30.1330.60">
    <property type="entry name" value="OmpA-like domain"/>
    <property type="match status" value="1"/>
</dbReference>
<evidence type="ECO:0000256" key="2">
    <source>
        <dbReference type="ARBA" id="ARBA00023136"/>
    </source>
</evidence>
<dbReference type="Pfam" id="PF00691">
    <property type="entry name" value="OmpA"/>
    <property type="match status" value="1"/>
</dbReference>
<comment type="subcellular location">
    <subcellularLocation>
        <location evidence="1">Cell outer membrane</location>
    </subcellularLocation>
</comment>
<dbReference type="GO" id="GO:0009279">
    <property type="term" value="C:cell outer membrane"/>
    <property type="evidence" value="ECO:0007669"/>
    <property type="project" value="UniProtKB-SubCell"/>
</dbReference>
<evidence type="ECO:0000256" key="3">
    <source>
        <dbReference type="ARBA" id="ARBA00023237"/>
    </source>
</evidence>
<protein>
    <recommendedName>
        <fullName evidence="6">OmpA-like domain-containing protein</fullName>
    </recommendedName>
</protein>
<keyword evidence="5" id="KW-0812">Transmembrane</keyword>
<dbReference type="PRINTS" id="PR01021">
    <property type="entry name" value="OMPADOMAIN"/>
</dbReference>
<evidence type="ECO:0000256" key="5">
    <source>
        <dbReference type="SAM" id="Phobius"/>
    </source>
</evidence>
<name>A0A6S6TZA5_9GAMM</name>
<evidence type="ECO:0000259" key="6">
    <source>
        <dbReference type="PROSITE" id="PS51123"/>
    </source>
</evidence>
<proteinExistence type="predicted"/>
<dbReference type="PANTHER" id="PTHR30329:SF21">
    <property type="entry name" value="LIPOPROTEIN YIAD-RELATED"/>
    <property type="match status" value="1"/>
</dbReference>
<evidence type="ECO:0000256" key="1">
    <source>
        <dbReference type="ARBA" id="ARBA00004442"/>
    </source>
</evidence>
<dbReference type="Pfam" id="PF04972">
    <property type="entry name" value="BON"/>
    <property type="match status" value="1"/>
</dbReference>